<proteinExistence type="inferred from homology"/>
<dbReference type="RefSeq" id="XP_001833756.1">
    <property type="nucleotide sequence ID" value="XM_001833704.1"/>
</dbReference>
<dbReference type="Pfam" id="PF21413">
    <property type="entry name" value="SHQ1-like_CS"/>
    <property type="match status" value="1"/>
</dbReference>
<dbReference type="InterPro" id="IPR048696">
    <property type="entry name" value="SHQ1-like_CS"/>
</dbReference>
<protein>
    <submittedName>
        <fullName evidence="3">Shq1</fullName>
    </submittedName>
</protein>
<dbReference type="GeneID" id="6010255"/>
<dbReference type="InParanoid" id="A8NHG7"/>
<dbReference type="InterPro" id="IPR007009">
    <property type="entry name" value="Shq1_C"/>
</dbReference>
<evidence type="ECO:0000313" key="4">
    <source>
        <dbReference type="Proteomes" id="UP000001861"/>
    </source>
</evidence>
<evidence type="ECO:0000259" key="2">
    <source>
        <dbReference type="PROSITE" id="PS51203"/>
    </source>
</evidence>
<organism evidence="3 4">
    <name type="scientific">Coprinopsis cinerea (strain Okayama-7 / 130 / ATCC MYA-4618 / FGSC 9003)</name>
    <name type="common">Inky cap fungus</name>
    <name type="synonym">Hormographiella aspergillata</name>
    <dbReference type="NCBI Taxonomy" id="240176"/>
    <lineage>
        <taxon>Eukaryota</taxon>
        <taxon>Fungi</taxon>
        <taxon>Dikarya</taxon>
        <taxon>Basidiomycota</taxon>
        <taxon>Agaricomycotina</taxon>
        <taxon>Agaricomycetes</taxon>
        <taxon>Agaricomycetidae</taxon>
        <taxon>Agaricales</taxon>
        <taxon>Agaricineae</taxon>
        <taxon>Psathyrellaceae</taxon>
        <taxon>Coprinopsis</taxon>
    </lineage>
</organism>
<dbReference type="EMBL" id="AACS02000002">
    <property type="protein sequence ID" value="EAU88048.1"/>
    <property type="molecule type" value="Genomic_DNA"/>
</dbReference>
<dbReference type="GO" id="GO:0000493">
    <property type="term" value="P:box H/ACA snoRNP assembly"/>
    <property type="evidence" value="ECO:0007669"/>
    <property type="project" value="InterPro"/>
</dbReference>
<feature type="domain" description="CS" evidence="2">
    <location>
        <begin position="1"/>
        <end position="89"/>
    </location>
</feature>
<dbReference type="GO" id="GO:0051082">
    <property type="term" value="F:unfolded protein binding"/>
    <property type="evidence" value="ECO:0007669"/>
    <property type="project" value="TreeGrafter"/>
</dbReference>
<evidence type="ECO:0000313" key="3">
    <source>
        <dbReference type="EMBL" id="EAU88048.1"/>
    </source>
</evidence>
<name>A8NHG7_COPC7</name>
<dbReference type="GO" id="GO:0005737">
    <property type="term" value="C:cytoplasm"/>
    <property type="evidence" value="ECO:0007669"/>
    <property type="project" value="TreeGrafter"/>
</dbReference>
<dbReference type="InterPro" id="IPR007052">
    <property type="entry name" value="CS_dom"/>
</dbReference>
<comment type="similarity">
    <text evidence="1">Belongs to the SHQ1 family.</text>
</comment>
<keyword evidence="4" id="KW-1185">Reference proteome</keyword>
<dbReference type="VEuPathDB" id="FungiDB:CC1G_10821"/>
<dbReference type="OrthoDB" id="73639at2759"/>
<gene>
    <name evidence="3" type="ORF">CC1G_10821</name>
</gene>
<evidence type="ECO:0000256" key="1">
    <source>
        <dbReference type="ARBA" id="ARBA00005607"/>
    </source>
</evidence>
<dbReference type="CDD" id="cd00298">
    <property type="entry name" value="ACD_sHsps_p23-like"/>
    <property type="match status" value="1"/>
</dbReference>
<dbReference type="AlphaFoldDB" id="A8NHG7"/>
<accession>A8NHG7</accession>
<dbReference type="InterPro" id="IPR039742">
    <property type="entry name" value="Shq1"/>
</dbReference>
<dbReference type="STRING" id="240176.A8NHG7"/>
<dbReference type="Gene3D" id="2.60.40.790">
    <property type="match status" value="1"/>
</dbReference>
<dbReference type="Proteomes" id="UP000001861">
    <property type="component" value="Unassembled WGS sequence"/>
</dbReference>
<dbReference type="SUPFAM" id="SSF49764">
    <property type="entry name" value="HSP20-like chaperones"/>
    <property type="match status" value="1"/>
</dbReference>
<dbReference type="OMA" id="HNIESAW"/>
<dbReference type="eggNOG" id="KOG3247">
    <property type="taxonomic scope" value="Eukaryota"/>
</dbReference>
<dbReference type="InterPro" id="IPR008978">
    <property type="entry name" value="HSP20-like_chaperone"/>
</dbReference>
<dbReference type="PANTHER" id="PTHR12967">
    <property type="entry name" value="PROTEIN SHQ1 HOMOLOG"/>
    <property type="match status" value="1"/>
</dbReference>
<dbReference type="GO" id="GO:0005654">
    <property type="term" value="C:nucleoplasm"/>
    <property type="evidence" value="ECO:0007669"/>
    <property type="project" value="TreeGrafter"/>
</dbReference>
<dbReference type="FunCoup" id="A8NHG7">
    <property type="interactions" value="612"/>
</dbReference>
<dbReference type="PROSITE" id="PS51203">
    <property type="entry name" value="CS"/>
    <property type="match status" value="1"/>
</dbReference>
<sequence length="456" mass="52377">MITPRFSCSQTETAVVVSMYCPSIRAADVEINIDETLLTVHVNPYYLRLNFPHSVVEDDASSAQYDPSSGYLTVTLTKEQKGQHFEDLDLLAKLLAPRPSKTTPTIEVLSSETNDELSSKLDGLTLEGKENSVYEQALENDWQIPQQVPEPLPELHTTIEKRYGFLDMHSGYLRHVGHTENEINELGADAETCPKDERRKIRIEREEAKWDPEYYMADFADDENIQELLHWKHPYTIAEGPFEYTESENLEILRLPRKEYLATARQTHELYLTLVTLLYAYAYESRTNQLDPTPESAWTICSLTPAFSALDPPTSSADWKTPANGTHFTKNELITTLVPSYRRALAYPLYRSFALADKCRIDTAQLLLKGKRTVMRCLLDMKRILDHHEVYYVYSKIWVDDFCVWVQAYSSDDVLLELGNCVKDAKVDKDLIGWHLEELEAATLEQLERESDSDDE</sequence>
<reference evidence="3 4" key="1">
    <citation type="journal article" date="2010" name="Proc. Natl. Acad. Sci. U.S.A.">
        <title>Insights into evolution of multicellular fungi from the assembled chromosomes of the mushroom Coprinopsis cinerea (Coprinus cinereus).</title>
        <authorList>
            <person name="Stajich J.E."/>
            <person name="Wilke S.K."/>
            <person name="Ahren D."/>
            <person name="Au C.H."/>
            <person name="Birren B.W."/>
            <person name="Borodovsky M."/>
            <person name="Burns C."/>
            <person name="Canback B."/>
            <person name="Casselton L.A."/>
            <person name="Cheng C.K."/>
            <person name="Deng J."/>
            <person name="Dietrich F.S."/>
            <person name="Fargo D.C."/>
            <person name="Farman M.L."/>
            <person name="Gathman A.C."/>
            <person name="Goldberg J."/>
            <person name="Guigo R."/>
            <person name="Hoegger P.J."/>
            <person name="Hooker J.B."/>
            <person name="Huggins A."/>
            <person name="James T.Y."/>
            <person name="Kamada T."/>
            <person name="Kilaru S."/>
            <person name="Kodira C."/>
            <person name="Kues U."/>
            <person name="Kupfer D."/>
            <person name="Kwan H.S."/>
            <person name="Lomsadze A."/>
            <person name="Li W."/>
            <person name="Lilly W.W."/>
            <person name="Ma L.J."/>
            <person name="Mackey A.J."/>
            <person name="Manning G."/>
            <person name="Martin F."/>
            <person name="Muraguchi H."/>
            <person name="Natvig D.O."/>
            <person name="Palmerini H."/>
            <person name="Ramesh M.A."/>
            <person name="Rehmeyer C.J."/>
            <person name="Roe B.A."/>
            <person name="Shenoy N."/>
            <person name="Stanke M."/>
            <person name="Ter-Hovhannisyan V."/>
            <person name="Tunlid A."/>
            <person name="Velagapudi R."/>
            <person name="Vision T.J."/>
            <person name="Zeng Q."/>
            <person name="Zolan M.E."/>
            <person name="Pukkila P.J."/>
        </authorList>
    </citation>
    <scope>NUCLEOTIDE SEQUENCE [LARGE SCALE GENOMIC DNA]</scope>
    <source>
        <strain evidence="4">Okayama-7 / 130 / ATCC MYA-4618 / FGSC 9003</strain>
    </source>
</reference>
<dbReference type="Pfam" id="PF04925">
    <property type="entry name" value="SHQ1"/>
    <property type="match status" value="1"/>
</dbReference>
<comment type="caution">
    <text evidence="3">The sequence shown here is derived from an EMBL/GenBank/DDBJ whole genome shotgun (WGS) entry which is preliminary data.</text>
</comment>
<dbReference type="PANTHER" id="PTHR12967:SF0">
    <property type="entry name" value="PROTEIN SHQ1 HOMOLOG"/>
    <property type="match status" value="1"/>
</dbReference>
<dbReference type="KEGG" id="cci:CC1G_10821"/>